<keyword evidence="3" id="KW-0378">Hydrolase</keyword>
<gene>
    <name evidence="3" type="ORF">BLTE_35510</name>
</gene>
<dbReference type="RefSeq" id="WP_126401914.1">
    <property type="nucleotide sequence ID" value="NZ_AP018907.1"/>
</dbReference>
<dbReference type="Pfam" id="PF01230">
    <property type="entry name" value="HIT"/>
    <property type="match status" value="1"/>
</dbReference>
<keyword evidence="4" id="KW-1185">Reference proteome</keyword>
<evidence type="ECO:0000313" key="4">
    <source>
        <dbReference type="Proteomes" id="UP000266934"/>
    </source>
</evidence>
<dbReference type="Proteomes" id="UP000266934">
    <property type="component" value="Chromosome"/>
</dbReference>
<proteinExistence type="predicted"/>
<comment type="caution">
    <text evidence="1">Lacks conserved residue(s) required for the propagation of feature annotation.</text>
</comment>
<dbReference type="InterPro" id="IPR026026">
    <property type="entry name" value="HIT_Hint"/>
</dbReference>
<protein>
    <submittedName>
        <fullName evidence="3">Diadenosine tetraphosphate hydrolase</fullName>
    </submittedName>
</protein>
<dbReference type="AlphaFoldDB" id="A0A348G5N3"/>
<dbReference type="InterPro" id="IPR036265">
    <property type="entry name" value="HIT-like_sf"/>
</dbReference>
<dbReference type="InterPro" id="IPR011146">
    <property type="entry name" value="HIT-like"/>
</dbReference>
<evidence type="ECO:0000256" key="1">
    <source>
        <dbReference type="PROSITE-ProRule" id="PRU00464"/>
    </source>
</evidence>
<organism evidence="3 4">
    <name type="scientific">Blastochloris tepida</name>
    <dbReference type="NCBI Taxonomy" id="2233851"/>
    <lineage>
        <taxon>Bacteria</taxon>
        <taxon>Pseudomonadati</taxon>
        <taxon>Pseudomonadota</taxon>
        <taxon>Alphaproteobacteria</taxon>
        <taxon>Hyphomicrobiales</taxon>
        <taxon>Blastochloridaceae</taxon>
        <taxon>Blastochloris</taxon>
    </lineage>
</organism>
<evidence type="ECO:0000259" key="2">
    <source>
        <dbReference type="PROSITE" id="PS51084"/>
    </source>
</evidence>
<dbReference type="GO" id="GO:0016787">
    <property type="term" value="F:hydrolase activity"/>
    <property type="evidence" value="ECO:0007669"/>
    <property type="project" value="UniProtKB-KW"/>
</dbReference>
<dbReference type="PROSITE" id="PS51084">
    <property type="entry name" value="HIT_2"/>
    <property type="match status" value="1"/>
</dbReference>
<dbReference type="EMBL" id="AP018907">
    <property type="protein sequence ID" value="BBF94866.1"/>
    <property type="molecule type" value="Genomic_DNA"/>
</dbReference>
<dbReference type="SUPFAM" id="SSF54197">
    <property type="entry name" value="HIT-like"/>
    <property type="match status" value="1"/>
</dbReference>
<feature type="domain" description="HIT" evidence="2">
    <location>
        <begin position="37"/>
        <end position="106"/>
    </location>
</feature>
<dbReference type="OrthoDB" id="9799145at2"/>
<dbReference type="PIRSF" id="PIRSF000714">
    <property type="entry name" value="HIT"/>
    <property type="match status" value="1"/>
</dbReference>
<evidence type="ECO:0000313" key="3">
    <source>
        <dbReference type="EMBL" id="BBF94866.1"/>
    </source>
</evidence>
<sequence length="137" mass="14702">MTLSFAMDARLEQGSVPLADLPLSVVRLVDDARFPWLLLIPRLAGVVDLIDIAPADRAVLIEEIAAASSALKETTGCTKLNVATLGNQVPQLHVHVIARFRGDAAWPDPVWGKGVRVPYAAEARESLVKSLRASLAV</sequence>
<name>A0A348G5N3_9HYPH</name>
<dbReference type="Gene3D" id="3.30.428.10">
    <property type="entry name" value="HIT-like"/>
    <property type="match status" value="1"/>
</dbReference>
<dbReference type="KEGG" id="blag:BLTE_35510"/>
<reference evidence="3 4" key="1">
    <citation type="submission" date="2018-08" db="EMBL/GenBank/DDBJ databases">
        <title>Complete genome sequencing of Blastochloris tepida GI.</title>
        <authorList>
            <person name="Tsukatani Y."/>
            <person name="Mori H."/>
        </authorList>
    </citation>
    <scope>NUCLEOTIDE SEQUENCE [LARGE SCALE GENOMIC DNA]</scope>
    <source>
        <strain evidence="3 4">GI</strain>
    </source>
</reference>
<accession>A0A348G5N3</accession>